<evidence type="ECO:0000313" key="2">
    <source>
        <dbReference type="EMBL" id="CAK9329579.1"/>
    </source>
</evidence>
<gene>
    <name evidence="2" type="ORF">CITCOLO1_LOCUS22050</name>
</gene>
<feature type="region of interest" description="Disordered" evidence="1">
    <location>
        <begin position="151"/>
        <end position="188"/>
    </location>
</feature>
<name>A0ABP0ZA03_9ROSI</name>
<feature type="compositionally biased region" description="Polar residues" evidence="1">
    <location>
        <begin position="20"/>
        <end position="35"/>
    </location>
</feature>
<feature type="compositionally biased region" description="Polar residues" evidence="1">
    <location>
        <begin position="158"/>
        <end position="188"/>
    </location>
</feature>
<feature type="region of interest" description="Disordered" evidence="1">
    <location>
        <begin position="17"/>
        <end position="37"/>
    </location>
</feature>
<organism evidence="2 3">
    <name type="scientific">Citrullus colocynthis</name>
    <name type="common">colocynth</name>
    <dbReference type="NCBI Taxonomy" id="252529"/>
    <lineage>
        <taxon>Eukaryota</taxon>
        <taxon>Viridiplantae</taxon>
        <taxon>Streptophyta</taxon>
        <taxon>Embryophyta</taxon>
        <taxon>Tracheophyta</taxon>
        <taxon>Spermatophyta</taxon>
        <taxon>Magnoliopsida</taxon>
        <taxon>eudicotyledons</taxon>
        <taxon>Gunneridae</taxon>
        <taxon>Pentapetalae</taxon>
        <taxon>rosids</taxon>
        <taxon>fabids</taxon>
        <taxon>Cucurbitales</taxon>
        <taxon>Cucurbitaceae</taxon>
        <taxon>Benincaseae</taxon>
        <taxon>Citrullus</taxon>
    </lineage>
</organism>
<sequence>MGFVPIYDHVQDRNRRKTYYQESSNKRSNIASYTSHSDEGIPKRTYAEVLSPQSSLATSARKNINDTLYNSDTLKIEDEEDLDWNHASFGISKETWEKSAIIEAKIKIRKNYTGLIPATIGISDKKGNRFLVQTITISKGMWLIKRNPKSHVPPLKIQQPNSDQCKTQTRIPNNDETNIKEISNSDSD</sequence>
<evidence type="ECO:0000313" key="3">
    <source>
        <dbReference type="Proteomes" id="UP001642487"/>
    </source>
</evidence>
<keyword evidence="3" id="KW-1185">Reference proteome</keyword>
<reference evidence="2 3" key="1">
    <citation type="submission" date="2024-03" db="EMBL/GenBank/DDBJ databases">
        <authorList>
            <person name="Gkanogiannis A."/>
            <person name="Becerra Lopez-Lavalle L."/>
        </authorList>
    </citation>
    <scope>NUCLEOTIDE SEQUENCE [LARGE SCALE GENOMIC DNA]</scope>
</reference>
<accession>A0ABP0ZA03</accession>
<dbReference type="EMBL" id="OZ021743">
    <property type="protein sequence ID" value="CAK9329579.1"/>
    <property type="molecule type" value="Genomic_DNA"/>
</dbReference>
<protein>
    <submittedName>
        <fullName evidence="2">Uncharacterized protein</fullName>
    </submittedName>
</protein>
<evidence type="ECO:0000256" key="1">
    <source>
        <dbReference type="SAM" id="MobiDB-lite"/>
    </source>
</evidence>
<dbReference type="Proteomes" id="UP001642487">
    <property type="component" value="Chromosome 9"/>
</dbReference>
<proteinExistence type="predicted"/>